<organism evidence="1">
    <name type="scientific">hydrothermal vent metagenome</name>
    <dbReference type="NCBI Taxonomy" id="652676"/>
    <lineage>
        <taxon>unclassified sequences</taxon>
        <taxon>metagenomes</taxon>
        <taxon>ecological metagenomes</taxon>
    </lineage>
</organism>
<accession>A0A3B0V0C3</accession>
<dbReference type="EMBL" id="UOEU01000528">
    <property type="protein sequence ID" value="VAW34330.1"/>
    <property type="molecule type" value="Genomic_DNA"/>
</dbReference>
<protein>
    <submittedName>
        <fullName evidence="1">Uncharacterized protein</fullName>
    </submittedName>
</protein>
<dbReference type="AlphaFoldDB" id="A0A3B0V0C3"/>
<name>A0A3B0V0C3_9ZZZZ</name>
<reference evidence="1" key="1">
    <citation type="submission" date="2018-06" db="EMBL/GenBank/DDBJ databases">
        <authorList>
            <person name="Zhirakovskaya E."/>
        </authorList>
    </citation>
    <scope>NUCLEOTIDE SEQUENCE</scope>
</reference>
<evidence type="ECO:0000313" key="1">
    <source>
        <dbReference type="EMBL" id="VAW34330.1"/>
    </source>
</evidence>
<gene>
    <name evidence="1" type="ORF">MNBD_CHLOROFLEXI01-2963</name>
</gene>
<sequence length="50" mass="5935">MTIKSFFESIKSSKPHVIVISSRFLREIPLKIALYNDNLNEILERLRFVK</sequence>
<proteinExistence type="predicted"/>